<gene>
    <name evidence="1" type="ORF">IAC47_05645</name>
</gene>
<evidence type="ECO:0000313" key="1">
    <source>
        <dbReference type="EMBL" id="HIW87741.1"/>
    </source>
</evidence>
<organism evidence="1 2">
    <name type="scientific">Candidatus Onthomorpha intestinigallinarum</name>
    <dbReference type="NCBI Taxonomy" id="2840880"/>
    <lineage>
        <taxon>Bacteria</taxon>
        <taxon>Pseudomonadati</taxon>
        <taxon>Bacteroidota</taxon>
        <taxon>Bacteroidia</taxon>
        <taxon>Bacteroidales</taxon>
        <taxon>Candidatus Onthomorpha</taxon>
    </lineage>
</organism>
<name>A0A9D1RGB6_9BACT</name>
<dbReference type="AlphaFoldDB" id="A0A9D1RGB6"/>
<proteinExistence type="predicted"/>
<sequence>MKIRKTTKIMIVFVLVLAVGYALAWYVSEHVGESAFEKAKKAGHSLVDEEDVINLFNYSYDEDVYVEESDSVAVVDGDSVIVRAE</sequence>
<reference evidence="1" key="1">
    <citation type="journal article" date="2021" name="PeerJ">
        <title>Extensive microbial diversity within the chicken gut microbiome revealed by metagenomics and culture.</title>
        <authorList>
            <person name="Gilroy R."/>
            <person name="Ravi A."/>
            <person name="Getino M."/>
            <person name="Pursley I."/>
            <person name="Horton D.L."/>
            <person name="Alikhan N.F."/>
            <person name="Baker D."/>
            <person name="Gharbi K."/>
            <person name="Hall N."/>
            <person name="Watson M."/>
            <person name="Adriaenssens E.M."/>
            <person name="Foster-Nyarko E."/>
            <person name="Jarju S."/>
            <person name="Secka A."/>
            <person name="Antonio M."/>
            <person name="Oren A."/>
            <person name="Chaudhuri R.R."/>
            <person name="La Ragione R."/>
            <person name="Hildebrand F."/>
            <person name="Pallen M.J."/>
        </authorList>
    </citation>
    <scope>NUCLEOTIDE SEQUENCE</scope>
    <source>
        <strain evidence="1">Gambia16-930</strain>
    </source>
</reference>
<evidence type="ECO:0000313" key="2">
    <source>
        <dbReference type="Proteomes" id="UP000824267"/>
    </source>
</evidence>
<dbReference type="EMBL" id="DXGG01000177">
    <property type="protein sequence ID" value="HIW87741.1"/>
    <property type="molecule type" value="Genomic_DNA"/>
</dbReference>
<accession>A0A9D1RGB6</accession>
<comment type="caution">
    <text evidence="1">The sequence shown here is derived from an EMBL/GenBank/DDBJ whole genome shotgun (WGS) entry which is preliminary data.</text>
</comment>
<reference evidence="1" key="2">
    <citation type="submission" date="2021-04" db="EMBL/GenBank/DDBJ databases">
        <authorList>
            <person name="Gilroy R."/>
        </authorList>
    </citation>
    <scope>NUCLEOTIDE SEQUENCE</scope>
    <source>
        <strain evidence="1">Gambia16-930</strain>
    </source>
</reference>
<protein>
    <submittedName>
        <fullName evidence="1">Uncharacterized protein</fullName>
    </submittedName>
</protein>
<dbReference type="Proteomes" id="UP000824267">
    <property type="component" value="Unassembled WGS sequence"/>
</dbReference>